<keyword evidence="3" id="KW-0411">Iron-sulfur</keyword>
<evidence type="ECO:0000256" key="1">
    <source>
        <dbReference type="ARBA" id="ARBA00022723"/>
    </source>
</evidence>
<evidence type="ECO:0000313" key="7">
    <source>
        <dbReference type="Proteomes" id="UP001596434"/>
    </source>
</evidence>
<feature type="domain" description="Aconitase/3-isopropylmalate dehydratase large subunit alpha/beta/alpha" evidence="4">
    <location>
        <begin position="7"/>
        <end position="407"/>
    </location>
</feature>
<gene>
    <name evidence="6" type="ORF">ACFQKE_01030</name>
</gene>
<dbReference type="PANTHER" id="PTHR43160">
    <property type="entry name" value="ACONITATE HYDRATASE B"/>
    <property type="match status" value="1"/>
</dbReference>
<organism evidence="6 7">
    <name type="scientific">Haloplanus litoreus</name>
    <dbReference type="NCBI Taxonomy" id="767515"/>
    <lineage>
        <taxon>Archaea</taxon>
        <taxon>Methanobacteriati</taxon>
        <taxon>Methanobacteriota</taxon>
        <taxon>Stenosarchaea group</taxon>
        <taxon>Halobacteria</taxon>
        <taxon>Halobacteriales</taxon>
        <taxon>Haloferacaceae</taxon>
        <taxon>Haloplanus</taxon>
    </lineage>
</organism>
<keyword evidence="7" id="KW-1185">Reference proteome</keyword>
<dbReference type="InterPro" id="IPR036008">
    <property type="entry name" value="Aconitase_4Fe-4S_dom"/>
</dbReference>
<dbReference type="NCBIfam" id="NF005558">
    <property type="entry name" value="PRK07229.1"/>
    <property type="match status" value="1"/>
</dbReference>
<dbReference type="GO" id="GO:0051536">
    <property type="term" value="F:iron-sulfur cluster binding"/>
    <property type="evidence" value="ECO:0007669"/>
    <property type="project" value="UniProtKB-KW"/>
</dbReference>
<dbReference type="EC" id="4.2.1.3" evidence="6"/>
<dbReference type="InterPro" id="IPR000573">
    <property type="entry name" value="AconitaseA/IPMdHydase_ssu_swvl"/>
</dbReference>
<comment type="caution">
    <text evidence="6">The sequence shown here is derived from an EMBL/GenBank/DDBJ whole genome shotgun (WGS) entry which is preliminary data.</text>
</comment>
<dbReference type="InterPro" id="IPR018136">
    <property type="entry name" value="Aconitase_4Fe-4S_BS"/>
</dbReference>
<dbReference type="Gene3D" id="3.30.499.10">
    <property type="entry name" value="Aconitase, domain 3"/>
    <property type="match status" value="2"/>
</dbReference>
<dbReference type="NCBIfam" id="TIGR01342">
    <property type="entry name" value="acon_putative"/>
    <property type="match status" value="1"/>
</dbReference>
<keyword evidence="2" id="KW-0408">Iron</keyword>
<accession>A0ABD5ZTX9</accession>
<protein>
    <submittedName>
        <fullName evidence="6">Aconitate hydratase</fullName>
        <ecNumber evidence="6">4.2.1.3</ecNumber>
    </submittedName>
</protein>
<dbReference type="FunFam" id="3.30.499.10:FF:000019">
    <property type="entry name" value="Aconitate hydratase"/>
    <property type="match status" value="1"/>
</dbReference>
<dbReference type="AlphaFoldDB" id="A0ABD5ZTX9"/>
<dbReference type="GeneID" id="96952191"/>
<evidence type="ECO:0000313" key="6">
    <source>
        <dbReference type="EMBL" id="MFC7253901.1"/>
    </source>
</evidence>
<evidence type="ECO:0000256" key="3">
    <source>
        <dbReference type="ARBA" id="ARBA00023014"/>
    </source>
</evidence>
<dbReference type="PRINTS" id="PR00415">
    <property type="entry name" value="ACONITASE"/>
</dbReference>
<dbReference type="InterPro" id="IPR015931">
    <property type="entry name" value="Acnase/IPM_dHydase_lsu_aba_1/3"/>
</dbReference>
<dbReference type="InterPro" id="IPR001030">
    <property type="entry name" value="Acoase/IPM_deHydtase_lsu_aba"/>
</dbReference>
<dbReference type="EMBL" id="JBHTAT010000001">
    <property type="protein sequence ID" value="MFC7253901.1"/>
    <property type="molecule type" value="Genomic_DNA"/>
</dbReference>
<dbReference type="GO" id="GO:0046872">
    <property type="term" value="F:metal ion binding"/>
    <property type="evidence" value="ECO:0007669"/>
    <property type="project" value="UniProtKB-KW"/>
</dbReference>
<evidence type="ECO:0000256" key="2">
    <source>
        <dbReference type="ARBA" id="ARBA00023004"/>
    </source>
</evidence>
<dbReference type="Proteomes" id="UP001596434">
    <property type="component" value="Unassembled WGS sequence"/>
</dbReference>
<proteinExistence type="predicted"/>
<dbReference type="PANTHER" id="PTHR43160:SF4">
    <property type="entry name" value="ACONITATE HYDRATASE B"/>
    <property type="match status" value="1"/>
</dbReference>
<dbReference type="CDD" id="cd01585">
    <property type="entry name" value="AcnA_Bact"/>
    <property type="match status" value="1"/>
</dbReference>
<dbReference type="PROSITE" id="PS01244">
    <property type="entry name" value="ACONITASE_2"/>
    <property type="match status" value="1"/>
</dbReference>
<dbReference type="GO" id="GO:0003994">
    <property type="term" value="F:aconitate hydratase activity"/>
    <property type="evidence" value="ECO:0007669"/>
    <property type="project" value="UniProtKB-EC"/>
</dbReference>
<dbReference type="SUPFAM" id="SSF52016">
    <property type="entry name" value="LeuD/IlvD-like"/>
    <property type="match status" value="1"/>
</dbReference>
<dbReference type="Pfam" id="PF00694">
    <property type="entry name" value="Aconitase_C"/>
    <property type="match status" value="1"/>
</dbReference>
<evidence type="ECO:0000259" key="4">
    <source>
        <dbReference type="Pfam" id="PF00330"/>
    </source>
</evidence>
<feature type="domain" description="Aconitase A/isopropylmalate dehydratase small subunit swivel" evidence="5">
    <location>
        <begin position="525"/>
        <end position="580"/>
    </location>
</feature>
<dbReference type="RefSeq" id="WP_379702007.1">
    <property type="nucleotide sequence ID" value="NZ_JBHTAT010000001.1"/>
</dbReference>
<keyword evidence="6" id="KW-0456">Lyase</keyword>
<dbReference type="InterPro" id="IPR015928">
    <property type="entry name" value="Aconitase/3IPM_dehydase_swvl"/>
</dbReference>
<dbReference type="SUPFAM" id="SSF53732">
    <property type="entry name" value="Aconitase iron-sulfur domain"/>
    <property type="match status" value="1"/>
</dbReference>
<keyword evidence="1" id="KW-0479">Metal-binding</keyword>
<dbReference type="InterPro" id="IPR006250">
    <property type="entry name" value="Aconitase_put"/>
</dbReference>
<evidence type="ECO:0000259" key="5">
    <source>
        <dbReference type="Pfam" id="PF00694"/>
    </source>
</evidence>
<sequence>MGQTLTEKILDDHLVEGDLEPGEEIGIEIDQVLTQDTTGTMVWLQFEALDLDEVQTELAAQYCDHQTYQFDFKNTDDHRFLRSAAGTYGAYFSRPGNGICHNVHKENFAAPGKTMLGSDSHTPTPGGLGELAIGAGGLDVAVAMGGGPYFVEMPEVVNVRLEGELPEWATAKDLILEMLRRLSVKGGVGKVFEYTGPGVESLTVPERTTITNMGTELGATTSIFPTDERTKNYLERQGRGDEYVELSADEDAEYADELVVDLSDLEPLISTPSMPDNVVPVREVAGEDVEQVIVGSCTNGGYADILPAAKMVKGREIQKDLEMIVAPGSKQASELLAREGWTAEMMAAGVNVSESTCGPCIGIGHVPASDSVSLRTFNRNFEGRSGIEDDSVYLCSPQVAAAAALKGEIVDPRDLAEELGDMESPGIELPDQYDASKADIIEPDEAVDDDLIKGPNIGDVPLKDPLGADIAGETLLKMPDNITTDHIIPATSDILKFRSNIDKLSEFTLSRVDESFAERAKASDHGVLVAGENYGQGSSREHAAMCPMYLGVEAVLAQSFARIHKANLYNFGLLPLTIDEETYERIEQGDHVEVVDDVAEAVKAGAEEFTIRVNDDWEATAEFDASEREREILAAGGKLTLTKQQYEQDGSGATPADD</sequence>
<dbReference type="Pfam" id="PF00330">
    <property type="entry name" value="Aconitase"/>
    <property type="match status" value="1"/>
</dbReference>
<dbReference type="PROSITE" id="PS00450">
    <property type="entry name" value="ACONITASE_1"/>
    <property type="match status" value="1"/>
</dbReference>
<dbReference type="InterPro" id="IPR050926">
    <property type="entry name" value="Aconitase/IPM_isomerase"/>
</dbReference>
<name>A0ABD5ZTX9_9EURY</name>
<reference evidence="6 7" key="1">
    <citation type="journal article" date="2019" name="Int. J. Syst. Evol. Microbiol.">
        <title>The Global Catalogue of Microorganisms (GCM) 10K type strain sequencing project: providing services to taxonomists for standard genome sequencing and annotation.</title>
        <authorList>
            <consortium name="The Broad Institute Genomics Platform"/>
            <consortium name="The Broad Institute Genome Sequencing Center for Infectious Disease"/>
            <person name="Wu L."/>
            <person name="Ma J."/>
        </authorList>
    </citation>
    <scope>NUCLEOTIDE SEQUENCE [LARGE SCALE GENOMIC DNA]</scope>
    <source>
        <strain evidence="6 7">GX21</strain>
    </source>
</reference>
<dbReference type="Gene3D" id="3.20.19.10">
    <property type="entry name" value="Aconitase, domain 4"/>
    <property type="match status" value="1"/>
</dbReference>